<dbReference type="Proteomes" id="UP000002209">
    <property type="component" value="Chromosome"/>
</dbReference>
<reference evidence="2" key="1">
    <citation type="submission" date="2006-03" db="EMBL/GenBank/DDBJ databases">
        <title>Complete genome sequence of Gemmatimonas aurantiaca T-27 that represents a novel phylum Gemmatimonadetes.</title>
        <authorList>
            <person name="Takasaki K."/>
            <person name="Ichikawa N."/>
            <person name="Miura H."/>
            <person name="Matsushita S."/>
            <person name="Watanabe Y."/>
            <person name="Oguchi A."/>
            <person name="Ankai A."/>
            <person name="Yashiro I."/>
            <person name="Takahashi M."/>
            <person name="Terui Y."/>
            <person name="Fukui S."/>
            <person name="Yokoyama H."/>
            <person name="Tanikawa S."/>
            <person name="Hanada S."/>
            <person name="Kamagata Y."/>
            <person name="Fujita N."/>
        </authorList>
    </citation>
    <scope>NUCLEOTIDE SEQUENCE [LARGE SCALE GENOMIC DNA]</scope>
    <source>
        <strain evidence="2">T-27 / DSM 14586 / JCM 11422 / NBRC 100505</strain>
    </source>
</reference>
<sequence>MRYPHPMRSPRAPASITRRALTPGPSHTVFSSQPHFSMVAHILRGPVVLFALAIALVSMLPSVAFAQTDYFNTDAGRPIRVEDAYALERQALELQIAPFRVERARAGGYRWGIEPEIAIGLLPRTHIEVGVPILQSGGNGLPRTTAVGGVELSAFYNFNAETRLPAFAIAGEVVIPAGSLGPSTKIPTIKGIATRTLPWARFHVNGQFTFASDPTTAPPSTRADAESNAEYSRWQVGMAVDRSLPLRSMLFTAEVVTSQPLVRAAALRWDVAAGTRIQFSPRVAFDMGGGYRLTGEDPGWFATTGAAVAIGLPWRGN</sequence>
<dbReference type="AlphaFoldDB" id="C1ABS3"/>
<dbReference type="EMBL" id="AP009153">
    <property type="protein sequence ID" value="BAH39950.1"/>
    <property type="molecule type" value="Genomic_DNA"/>
</dbReference>
<accession>C1ABS3</accession>
<proteinExistence type="predicted"/>
<dbReference type="KEGG" id="gau:GAU_2908"/>
<name>C1ABS3_GEMAT</name>
<evidence type="ECO:0000313" key="2">
    <source>
        <dbReference type="Proteomes" id="UP000002209"/>
    </source>
</evidence>
<evidence type="ECO:0008006" key="3">
    <source>
        <dbReference type="Google" id="ProtNLM"/>
    </source>
</evidence>
<dbReference type="HOGENOM" id="CLU_1022166_0_0_0"/>
<gene>
    <name evidence="1" type="ordered locus">GAU_2908</name>
</gene>
<organism evidence="1 2">
    <name type="scientific">Gemmatimonas aurantiaca (strain DSM 14586 / JCM 11422 / NBRC 100505 / T-27)</name>
    <dbReference type="NCBI Taxonomy" id="379066"/>
    <lineage>
        <taxon>Bacteria</taxon>
        <taxon>Pseudomonadati</taxon>
        <taxon>Gemmatimonadota</taxon>
        <taxon>Gemmatimonadia</taxon>
        <taxon>Gemmatimonadales</taxon>
        <taxon>Gemmatimonadaceae</taxon>
        <taxon>Gemmatimonas</taxon>
    </lineage>
</organism>
<protein>
    <recommendedName>
        <fullName evidence="3">Transporter</fullName>
    </recommendedName>
</protein>
<dbReference type="eggNOG" id="ENOG50329CS">
    <property type="taxonomic scope" value="Bacteria"/>
</dbReference>
<keyword evidence="2" id="KW-1185">Reference proteome</keyword>
<evidence type="ECO:0000313" key="1">
    <source>
        <dbReference type="EMBL" id="BAH39950.1"/>
    </source>
</evidence>
<dbReference type="STRING" id="379066.GAU_2908"/>